<keyword evidence="2" id="KW-0732">Signal</keyword>
<feature type="chain" id="PRO_5035869510" evidence="2">
    <location>
        <begin position="21"/>
        <end position="580"/>
    </location>
</feature>
<dbReference type="PANTHER" id="PTHR40314:SF3">
    <property type="entry name" value="VWFD DOMAIN-CONTAINING PROTEIN"/>
    <property type="match status" value="1"/>
</dbReference>
<dbReference type="OrthoDB" id="5871687at2759"/>
<keyword evidence="1" id="KW-0812">Transmembrane</keyword>
<gene>
    <name evidence="3" type="ORF">CBOVIS_LOCUS12797</name>
</gene>
<organism evidence="3 4">
    <name type="scientific">Caenorhabditis bovis</name>
    <dbReference type="NCBI Taxonomy" id="2654633"/>
    <lineage>
        <taxon>Eukaryota</taxon>
        <taxon>Metazoa</taxon>
        <taxon>Ecdysozoa</taxon>
        <taxon>Nematoda</taxon>
        <taxon>Chromadorea</taxon>
        <taxon>Rhabditida</taxon>
        <taxon>Rhabditina</taxon>
        <taxon>Rhabditomorpha</taxon>
        <taxon>Rhabditoidea</taxon>
        <taxon>Rhabditidae</taxon>
        <taxon>Peloderinae</taxon>
        <taxon>Caenorhabditis</taxon>
    </lineage>
</organism>
<dbReference type="EMBL" id="CADEPM010000013">
    <property type="protein sequence ID" value="CAB3411401.1"/>
    <property type="molecule type" value="Genomic_DNA"/>
</dbReference>
<evidence type="ECO:0000313" key="3">
    <source>
        <dbReference type="EMBL" id="CAB3411401.1"/>
    </source>
</evidence>
<evidence type="ECO:0000256" key="2">
    <source>
        <dbReference type="SAM" id="SignalP"/>
    </source>
</evidence>
<evidence type="ECO:0000313" key="4">
    <source>
        <dbReference type="Proteomes" id="UP000494206"/>
    </source>
</evidence>
<evidence type="ECO:0000256" key="1">
    <source>
        <dbReference type="SAM" id="Phobius"/>
    </source>
</evidence>
<accession>A0A8S1FDF1</accession>
<dbReference type="PANTHER" id="PTHR40314">
    <property type="entry name" value="PROTEIN CBG09102-RELATED"/>
    <property type="match status" value="1"/>
</dbReference>
<dbReference type="Proteomes" id="UP000494206">
    <property type="component" value="Unassembled WGS sequence"/>
</dbReference>
<proteinExistence type="predicted"/>
<feature type="transmembrane region" description="Helical" evidence="1">
    <location>
        <begin position="481"/>
        <end position="508"/>
    </location>
</feature>
<keyword evidence="1" id="KW-1133">Transmembrane helix</keyword>
<dbReference type="InterPro" id="IPR055273">
    <property type="entry name" value="CBG09102/CBG15751-like_dom"/>
</dbReference>
<sequence length="580" mass="63828">MRSTMTTCALLLLAINCVIAEQKQPKIEEPDYEKTARDPPEAIRLPLAWGRFKEVSSEQFGLFPEALSSCGSHLGVKTPNPGYTGQTFDIEVPCFPFPRRVFTGGENGTTAPKIENCQPLKCPGEPLTNIEAINYNTSMERASFTKSPVAPPMKDAEMAAICEDADVYTGQDDVDLLVFNDLTCSYTPTLGDKMIPRFIQDDGLYKITNHFHGKEMTPNYENSGEYGIDVWDIKKGGDAYKRCDAGCDRGRLIKYTMYEGAWNGIMFLTPDTDVVKICLDPQDHTDDAKTPQCKPHRVITILLKSNLVIWPYLFRPSRIRFGSNERGQSPLKAYVIEFGYGVKDSKGTITSQFRVGNMYREFVVSESKGYPKEVGQRFALIFPNKGGLLRHFGFVIDNVEAASALVKPDEEVKKVSAKSKTGEKIGGDIAEKEIVPTTEKPLAQIDRSTTPPPIIFKLADSRIVEAVKAEDAQEVYTEGKWLLFGILMGFIIGTFLTVIMGGGAFWFMRRTVYSSWYRGMFKRYGCDASGTTGGITGIGFGNTATGMGTTANLSAISQVSSSSTADASTGKSENPPSVAM</sequence>
<protein>
    <submittedName>
        <fullName evidence="3">Uncharacterized protein</fullName>
    </submittedName>
</protein>
<dbReference type="AlphaFoldDB" id="A0A8S1FDF1"/>
<feature type="signal peptide" evidence="2">
    <location>
        <begin position="1"/>
        <end position="20"/>
    </location>
</feature>
<reference evidence="3 4" key="1">
    <citation type="submission" date="2020-04" db="EMBL/GenBank/DDBJ databases">
        <authorList>
            <person name="Laetsch R D."/>
            <person name="Stevens L."/>
            <person name="Kumar S."/>
            <person name="Blaxter L. M."/>
        </authorList>
    </citation>
    <scope>NUCLEOTIDE SEQUENCE [LARGE SCALE GENOMIC DNA]</scope>
</reference>
<name>A0A8S1FDF1_9PELO</name>
<keyword evidence="4" id="KW-1185">Reference proteome</keyword>
<comment type="caution">
    <text evidence="3">The sequence shown here is derived from an EMBL/GenBank/DDBJ whole genome shotgun (WGS) entry which is preliminary data.</text>
</comment>
<keyword evidence="1" id="KW-0472">Membrane</keyword>